<dbReference type="InterPro" id="IPR050570">
    <property type="entry name" value="Cell_wall_metabolism_enzyme"/>
</dbReference>
<protein>
    <submittedName>
        <fullName evidence="4">Exonuclease SbcC</fullName>
    </submittedName>
</protein>
<gene>
    <name evidence="4" type="ORF">ALSL_2232</name>
</gene>
<proteinExistence type="predicted"/>
<reference evidence="5" key="2">
    <citation type="submission" date="2018-06" db="EMBL/GenBank/DDBJ databases">
        <title>Genome sequence of Rhodanobacteraceae bacterium strain Dysh456.</title>
        <authorList>
            <person name="Fukui M."/>
        </authorList>
    </citation>
    <scope>NUCLEOTIDE SEQUENCE [LARGE SCALE GENOMIC DNA]</scope>
    <source>
        <strain evidence="5">Dysh456</strain>
    </source>
</reference>
<feature type="domain" description="M23ase beta-sheet core" evidence="3">
    <location>
        <begin position="293"/>
        <end position="384"/>
    </location>
</feature>
<name>A0A2Z6E8K9_9GAMM</name>
<dbReference type="OrthoDB" id="9784703at2"/>
<sequence length="392" mass="42263">MPSFPAAASDRRPGAALLLVLALLAPAAAAQDSRKAQAAAQRELSELHRKMEALSREQAETAARRDSLNAALARQAAALAAAAGALRETDAALAERQRQLDALEQQRSELQSRLAARREAIAALLRASYAQARTPELALLLGTDDPMRGARLLTYAAYLQRDHAERVQALMDDLDRMQHLAEAIDAERQALIASRAERERQAQALAAQRAAQQRLAAEADAQYRTQAERLAALKQNEQALDALLAKLQRAIDEAEREAARRAQSAPVPPGKGLANIRGNLPWPAAGPVNRYGNGVLIRAPAGSEVRAVARGRVVYAAFLRGYGMLLIVNHGDGWMSMYGNNETLLHAVGAQVDAGQVVGTAAAPLGENTGVYFELRHNGQPVDPRTWLARLH</sequence>
<dbReference type="GO" id="GO:0004222">
    <property type="term" value="F:metalloendopeptidase activity"/>
    <property type="evidence" value="ECO:0007669"/>
    <property type="project" value="TreeGrafter"/>
</dbReference>
<reference evidence="5" key="1">
    <citation type="submission" date="2018-04" db="EMBL/GenBank/DDBJ databases">
        <authorList>
            <person name="Watanabe M."/>
            <person name="Kojima H."/>
        </authorList>
    </citation>
    <scope>NUCLEOTIDE SEQUENCE [LARGE SCALE GENOMIC DNA]</scope>
    <source>
        <strain evidence="5">Dysh456</strain>
    </source>
</reference>
<evidence type="ECO:0000313" key="4">
    <source>
        <dbReference type="EMBL" id="BBD80858.1"/>
    </source>
</evidence>
<feature type="chain" id="PRO_5016455623" evidence="2">
    <location>
        <begin position="31"/>
        <end position="392"/>
    </location>
</feature>
<accession>A0A2Z6E8K9</accession>
<dbReference type="EMBL" id="AP018560">
    <property type="protein sequence ID" value="BBD80858.1"/>
    <property type="molecule type" value="Genomic_DNA"/>
</dbReference>
<keyword evidence="4" id="KW-0269">Exonuclease</keyword>
<dbReference type="GO" id="GO:0004527">
    <property type="term" value="F:exonuclease activity"/>
    <property type="evidence" value="ECO:0007669"/>
    <property type="project" value="UniProtKB-KW"/>
</dbReference>
<feature type="coiled-coil region" evidence="1">
    <location>
        <begin position="216"/>
        <end position="264"/>
    </location>
</feature>
<dbReference type="PANTHER" id="PTHR21666">
    <property type="entry name" value="PEPTIDASE-RELATED"/>
    <property type="match status" value="1"/>
</dbReference>
<dbReference type="RefSeq" id="WP_126539166.1">
    <property type="nucleotide sequence ID" value="NZ_AP018560.1"/>
</dbReference>
<feature type="signal peptide" evidence="2">
    <location>
        <begin position="1"/>
        <end position="30"/>
    </location>
</feature>
<keyword evidence="4" id="KW-0378">Hydrolase</keyword>
<keyword evidence="4" id="KW-0540">Nuclease</keyword>
<evidence type="ECO:0000256" key="2">
    <source>
        <dbReference type="SAM" id="SignalP"/>
    </source>
</evidence>
<dbReference type="Pfam" id="PF01551">
    <property type="entry name" value="Peptidase_M23"/>
    <property type="match status" value="1"/>
</dbReference>
<keyword evidence="5" id="KW-1185">Reference proteome</keyword>
<dbReference type="SUPFAM" id="SSF51261">
    <property type="entry name" value="Duplicated hybrid motif"/>
    <property type="match status" value="1"/>
</dbReference>
<keyword evidence="1" id="KW-0175">Coiled coil</keyword>
<dbReference type="InterPro" id="IPR011055">
    <property type="entry name" value="Dup_hybrid_motif"/>
</dbReference>
<dbReference type="PANTHER" id="PTHR21666:SF270">
    <property type="entry name" value="MUREIN HYDROLASE ACTIVATOR ENVC"/>
    <property type="match status" value="1"/>
</dbReference>
<dbReference type="AlphaFoldDB" id="A0A2Z6E8K9"/>
<keyword evidence="2" id="KW-0732">Signal</keyword>
<dbReference type="KEGG" id="rbd:ALSL_2232"/>
<dbReference type="Gene3D" id="6.10.250.3150">
    <property type="match status" value="1"/>
</dbReference>
<dbReference type="Proteomes" id="UP000270530">
    <property type="component" value="Chromosome"/>
</dbReference>
<organism evidence="4 5">
    <name type="scientific">Aerosticca soli</name>
    <dbReference type="NCBI Taxonomy" id="2010829"/>
    <lineage>
        <taxon>Bacteria</taxon>
        <taxon>Pseudomonadati</taxon>
        <taxon>Pseudomonadota</taxon>
        <taxon>Gammaproteobacteria</taxon>
        <taxon>Lysobacterales</taxon>
        <taxon>Rhodanobacteraceae</taxon>
        <taxon>Aerosticca</taxon>
    </lineage>
</organism>
<evidence type="ECO:0000259" key="3">
    <source>
        <dbReference type="Pfam" id="PF01551"/>
    </source>
</evidence>
<evidence type="ECO:0000256" key="1">
    <source>
        <dbReference type="SAM" id="Coils"/>
    </source>
</evidence>
<feature type="coiled-coil region" evidence="1">
    <location>
        <begin position="30"/>
        <end position="120"/>
    </location>
</feature>
<dbReference type="InterPro" id="IPR016047">
    <property type="entry name" value="M23ase_b-sheet_dom"/>
</dbReference>
<dbReference type="CDD" id="cd12797">
    <property type="entry name" value="M23_peptidase"/>
    <property type="match status" value="1"/>
</dbReference>
<evidence type="ECO:0000313" key="5">
    <source>
        <dbReference type="Proteomes" id="UP000270530"/>
    </source>
</evidence>
<dbReference type="Gene3D" id="2.70.70.10">
    <property type="entry name" value="Glucose Permease (Domain IIA)"/>
    <property type="match status" value="1"/>
</dbReference>